<gene>
    <name evidence="3" type="ORF">SPHA_2699</name>
</gene>
<evidence type="ECO:0000256" key="1">
    <source>
        <dbReference type="SAM" id="Coils"/>
    </source>
</evidence>
<keyword evidence="1" id="KW-0175">Coiled coil</keyword>
<feature type="region of interest" description="Disordered" evidence="2">
    <location>
        <begin position="414"/>
        <end position="441"/>
    </location>
</feature>
<evidence type="ECO:0000313" key="3">
    <source>
        <dbReference type="EMBL" id="CAE1149416.1"/>
    </source>
</evidence>
<feature type="coiled-coil region" evidence="1">
    <location>
        <begin position="608"/>
        <end position="635"/>
    </location>
</feature>
<dbReference type="PANTHER" id="PTHR33960">
    <property type="entry name" value="SIMILAR TO KIAA0825 PROTEIN"/>
    <property type="match status" value="1"/>
</dbReference>
<keyword evidence="4" id="KW-1185">Reference proteome</keyword>
<evidence type="ECO:0000256" key="2">
    <source>
        <dbReference type="SAM" id="MobiDB-lite"/>
    </source>
</evidence>
<proteinExistence type="predicted"/>
<dbReference type="PANTHER" id="PTHR33960:SF1">
    <property type="entry name" value="SIMILAR TO KIAA0825 PROTEIN"/>
    <property type="match status" value="1"/>
</dbReference>
<reference evidence="3" key="1">
    <citation type="submission" date="2021-01" db="EMBL/GenBank/DDBJ databases">
        <authorList>
            <person name="Li R."/>
            <person name="Bekaert M."/>
        </authorList>
    </citation>
    <scope>NUCLEOTIDE SEQUENCE</scope>
    <source>
        <strain evidence="3">Farmed</strain>
    </source>
</reference>
<dbReference type="Pfam" id="PF14906">
    <property type="entry name" value="DUF4495"/>
    <property type="match status" value="1"/>
</dbReference>
<dbReference type="Proteomes" id="UP000597762">
    <property type="component" value="Unassembled WGS sequence"/>
</dbReference>
<comment type="caution">
    <text evidence="3">The sequence shown here is derived from an EMBL/GenBank/DDBJ whole genome shotgun (WGS) entry which is preliminary data.</text>
</comment>
<accession>A0A812AQY5</accession>
<name>A0A812AQY5_ACAPH</name>
<protein>
    <submittedName>
        <fullName evidence="3">Uncharacterized protein</fullName>
    </submittedName>
</protein>
<dbReference type="InterPro" id="IPR027993">
    <property type="entry name" value="DUF4495"/>
</dbReference>
<organism evidence="3 4">
    <name type="scientific">Acanthosepion pharaonis</name>
    <name type="common">Pharaoh cuttlefish</name>
    <name type="synonym">Sepia pharaonis</name>
    <dbReference type="NCBI Taxonomy" id="158019"/>
    <lineage>
        <taxon>Eukaryota</taxon>
        <taxon>Metazoa</taxon>
        <taxon>Spiralia</taxon>
        <taxon>Lophotrochozoa</taxon>
        <taxon>Mollusca</taxon>
        <taxon>Cephalopoda</taxon>
        <taxon>Coleoidea</taxon>
        <taxon>Decapodiformes</taxon>
        <taxon>Sepiida</taxon>
        <taxon>Sepiina</taxon>
        <taxon>Sepiidae</taxon>
        <taxon>Acanthosepion</taxon>
    </lineage>
</organism>
<dbReference type="OrthoDB" id="10007406at2759"/>
<feature type="compositionally biased region" description="Low complexity" evidence="2">
    <location>
        <begin position="421"/>
        <end position="438"/>
    </location>
</feature>
<evidence type="ECO:0000313" key="4">
    <source>
        <dbReference type="Proteomes" id="UP000597762"/>
    </source>
</evidence>
<dbReference type="EMBL" id="CAHIKZ030000079">
    <property type="protein sequence ID" value="CAE1149416.1"/>
    <property type="molecule type" value="Genomic_DNA"/>
</dbReference>
<sequence length="1370" mass="156873">MAAYGPAVIRTLLNGLPSVGSLEHVISNMDYQIDINSRELDECLQAVLTFTNELPGNKCLSSPQDTLKYMINCHVLEKSSCYDLDMDDIIRILQHVQTSLENHPGCEELILEDLMTLSSSEGISLPLRSSATPRADDSVASLNSVQDNHEVLIEQLWDQIALKFRRYFTDKLSKLPLRGFEQELNLQEQNRIEYLQSLVMLYQPDDIWFCYQMLRVQQLETYFNSLLPQSGEDEKLDIAAITKNCSMLAALITGMIDEDFAILTTGIFKKASSTFKAIHDLYLDKYADEMSALIEEIYDDLKDIIHRNSAQSSSEFLFDANHKKPLLKGYSSTAEQGLLSAGGRRGSHSRKASIVISRHYLQSLRDILLSVFHIDEHIDYLYKMATTSGSSTISNKRRGSKGSLRGVLKSVSPEVLRRKGSNSSEGSTSESSSMRSQSPLLDCRPAPKVIEKTKVEEKPMWEWKLIFKLIVADLVQCVEQIVWTSASAALEKEQKDWEIAHTLDVFELPREMVSGRLDYPRVISKCVHEVMEDLDMLLPFAKAGNDGILHPVKTAFVHSANQLFSNIHGHYLSISQDIPKKAAAKLLLVVLSSTVYIRNHLCIYDEVLAEEDGEKERFEEVLERERKSLEMSRKKEDFEKIKWTRRAPGKTTNADRNKKKSFLNRYQQFMELTDILTHQVTQVHNNLLSNILYDAESYHWAEEKEFYENERCSFPIQMWHQHLNGLRTDLWSICPPKLAQNIFTQVLYESLAILTRRYTRIKPSFRRVVQFRMDITTILLCMFDQMMYVCDSSSKLLEPGYHQQPYYDIHNMCSILLSTLAVLTSPVDLLYRACKKMHQAQQENSFSRNSLLVDDNRSYNSHWISWVQPGLLQPEQKNYGDLLTTVALYIHTKLLVSQPEPLWPLVVQAIVMKNYTLPILFMTQSLSQGDRVCVQRLDRRSSVAPTEKEILLKRLFNSICTVLLHMSLHFPDGLGRVILPVIDRYNQWNMIEQLGACNYSNPMIPIWLETIFNMLKPFTLRVLKPVLKKLLNHPNSTREIESVMSVISDLPCGCVPQSIAAFRTKRQQGCARDQVESSVLELIRQVSEHVYTLPTSLCSMFRILQDAAKEKSIQFAHDCLGLQVIALCLKTQLWAGMSVEKMAGTSFSPETKDTLSILAESIYTTLVHSEIELGTIEVGNLLQTKHNDWINKKIRSIVTFFNSESCFPPPRHLPENTIPDFAEQFYISTCNEVLEGPLGQECLSDIFWLIVHNMGWLETQLDIQTTLPRNEEKAHASFTINFLPVAPPSFNPLATFDEIGNAKLDAEKINKFDCNWNDLLFRDLGLSIYGLRTLLMNRHDMQEGAFLEEHERKPVDGLRLLLDYDTNDLR</sequence>